<feature type="signal peptide" evidence="1">
    <location>
        <begin position="1"/>
        <end position="17"/>
    </location>
</feature>
<evidence type="ECO:0000313" key="3">
    <source>
        <dbReference type="RefSeq" id="XP_014467304.1"/>
    </source>
</evidence>
<sequence>MKRIAFLVLVFAYVAIAQEEGIKEWAEAFESDEETIKACLDESGTTETEMQLAKKQLDKIQEDNIDDETKKAFQKHNLFLACMMEKKGMMNGSELVVDKIMEIIENDKEPINKEMMRECLNSLNEERGIDREDRAMGITICLVAASEKKEEKKK</sequence>
<dbReference type="Gene3D" id="1.10.238.20">
    <property type="entry name" value="Pheromone/general odorant binding protein domain"/>
    <property type="match status" value="1"/>
</dbReference>
<dbReference type="KEGG" id="dqu:106740612"/>
<dbReference type="OrthoDB" id="7552736at2759"/>
<keyword evidence="1" id="KW-0732">Signal</keyword>
<dbReference type="InterPro" id="IPR006170">
    <property type="entry name" value="PBP/GOBP"/>
</dbReference>
<gene>
    <name evidence="3" type="primary">LOC106740612</name>
</gene>
<protein>
    <submittedName>
        <fullName evidence="3">Uncharacterized protein LOC106740612</fullName>
    </submittedName>
</protein>
<dbReference type="Pfam" id="PF01395">
    <property type="entry name" value="PBP_GOBP"/>
    <property type="match status" value="1"/>
</dbReference>
<dbReference type="InterPro" id="IPR036728">
    <property type="entry name" value="PBP_GOBP_sf"/>
</dbReference>
<dbReference type="CDD" id="cd23992">
    <property type="entry name" value="PBP_GOBP"/>
    <property type="match status" value="1"/>
</dbReference>
<dbReference type="SUPFAM" id="SSF47565">
    <property type="entry name" value="Insect pheromone/odorant-binding proteins"/>
    <property type="match status" value="1"/>
</dbReference>
<feature type="chain" id="PRO_5027951698" evidence="1">
    <location>
        <begin position="18"/>
        <end position="154"/>
    </location>
</feature>
<dbReference type="AlphaFoldDB" id="A0A6P3WNG3"/>
<dbReference type="GeneID" id="106740612"/>
<accession>A0A6P3WNG3</accession>
<reference evidence="3" key="1">
    <citation type="submission" date="2025-08" db="UniProtKB">
        <authorList>
            <consortium name="RefSeq"/>
        </authorList>
    </citation>
    <scope>IDENTIFICATION</scope>
</reference>
<proteinExistence type="predicted"/>
<name>A0A6P3WNG3_DINQU</name>
<organism evidence="2 3">
    <name type="scientific">Dinoponera quadriceps</name>
    <name type="common">South American ant</name>
    <dbReference type="NCBI Taxonomy" id="609295"/>
    <lineage>
        <taxon>Eukaryota</taxon>
        <taxon>Metazoa</taxon>
        <taxon>Ecdysozoa</taxon>
        <taxon>Arthropoda</taxon>
        <taxon>Hexapoda</taxon>
        <taxon>Insecta</taxon>
        <taxon>Pterygota</taxon>
        <taxon>Neoptera</taxon>
        <taxon>Endopterygota</taxon>
        <taxon>Hymenoptera</taxon>
        <taxon>Apocrita</taxon>
        <taxon>Aculeata</taxon>
        <taxon>Formicoidea</taxon>
        <taxon>Formicidae</taxon>
        <taxon>Ponerinae</taxon>
        <taxon>Ponerini</taxon>
        <taxon>Dinoponera</taxon>
    </lineage>
</organism>
<dbReference type="GO" id="GO:0005549">
    <property type="term" value="F:odorant binding"/>
    <property type="evidence" value="ECO:0007669"/>
    <property type="project" value="InterPro"/>
</dbReference>
<keyword evidence="2" id="KW-1185">Reference proteome</keyword>
<evidence type="ECO:0000256" key="1">
    <source>
        <dbReference type="SAM" id="SignalP"/>
    </source>
</evidence>
<evidence type="ECO:0000313" key="2">
    <source>
        <dbReference type="Proteomes" id="UP000515204"/>
    </source>
</evidence>
<dbReference type="Proteomes" id="UP000515204">
    <property type="component" value="Unplaced"/>
</dbReference>
<dbReference type="RefSeq" id="XP_014467304.1">
    <property type="nucleotide sequence ID" value="XM_014611818.1"/>
</dbReference>